<dbReference type="EMBL" id="REGN01003851">
    <property type="protein sequence ID" value="RNA20447.1"/>
    <property type="molecule type" value="Genomic_DNA"/>
</dbReference>
<comment type="caution">
    <text evidence="1">The sequence shown here is derived from an EMBL/GenBank/DDBJ whole genome shotgun (WGS) entry which is preliminary data.</text>
</comment>
<keyword evidence="2" id="KW-1185">Reference proteome</keyword>
<sequence length="154" mass="17368">MKASNLQIAFLEINYLTQHVLEPTIKGNILDLVLTDDPARMFRVSHGPISHPSIRRSYEMRSNTRVSAFRFPRHNQMKLQRIEECRQFFSVEPSGGPCDTLNILAGSSVRTRSSILPLIVGSNTCWVSKADYAVVAEPGLCDHNYMLEVVGLDY</sequence>
<protein>
    <submittedName>
        <fullName evidence="1">Uncharacterized protein</fullName>
    </submittedName>
</protein>
<accession>A0A3M7RA96</accession>
<organism evidence="1 2">
    <name type="scientific">Brachionus plicatilis</name>
    <name type="common">Marine rotifer</name>
    <name type="synonym">Brachionus muelleri</name>
    <dbReference type="NCBI Taxonomy" id="10195"/>
    <lineage>
        <taxon>Eukaryota</taxon>
        <taxon>Metazoa</taxon>
        <taxon>Spiralia</taxon>
        <taxon>Gnathifera</taxon>
        <taxon>Rotifera</taxon>
        <taxon>Eurotatoria</taxon>
        <taxon>Monogononta</taxon>
        <taxon>Pseudotrocha</taxon>
        <taxon>Ploima</taxon>
        <taxon>Brachionidae</taxon>
        <taxon>Brachionus</taxon>
    </lineage>
</organism>
<gene>
    <name evidence="1" type="ORF">BpHYR1_015498</name>
</gene>
<dbReference type="Proteomes" id="UP000276133">
    <property type="component" value="Unassembled WGS sequence"/>
</dbReference>
<dbReference type="AlphaFoldDB" id="A0A3M7RA96"/>
<evidence type="ECO:0000313" key="1">
    <source>
        <dbReference type="EMBL" id="RNA20447.1"/>
    </source>
</evidence>
<reference evidence="1 2" key="1">
    <citation type="journal article" date="2018" name="Sci. Rep.">
        <title>Genomic signatures of local adaptation to the degree of environmental predictability in rotifers.</title>
        <authorList>
            <person name="Franch-Gras L."/>
            <person name="Hahn C."/>
            <person name="Garcia-Roger E.M."/>
            <person name="Carmona M.J."/>
            <person name="Serra M."/>
            <person name="Gomez A."/>
        </authorList>
    </citation>
    <scope>NUCLEOTIDE SEQUENCE [LARGE SCALE GENOMIC DNA]</scope>
    <source>
        <strain evidence="1">HYR1</strain>
    </source>
</reference>
<name>A0A3M7RA96_BRAPC</name>
<evidence type="ECO:0000313" key="2">
    <source>
        <dbReference type="Proteomes" id="UP000276133"/>
    </source>
</evidence>
<proteinExistence type="predicted"/>